<dbReference type="EMBL" id="JSZA02000260">
    <property type="protein sequence ID" value="TGN99920.1"/>
    <property type="molecule type" value="Genomic_DNA"/>
</dbReference>
<dbReference type="SUPFAM" id="SSF51126">
    <property type="entry name" value="Pectin lyase-like"/>
    <property type="match status" value="1"/>
</dbReference>
<evidence type="ECO:0000256" key="3">
    <source>
        <dbReference type="ARBA" id="ARBA00004613"/>
    </source>
</evidence>
<dbReference type="Pfam" id="PF05345">
    <property type="entry name" value="He_PIG"/>
    <property type="match status" value="1"/>
</dbReference>
<evidence type="ECO:0000256" key="5">
    <source>
        <dbReference type="ARBA" id="ARBA00022729"/>
    </source>
</evidence>
<dbReference type="PANTHER" id="PTHR11319:SF35">
    <property type="entry name" value="OUTER MEMBRANE PROTEIN PMPC-RELATED"/>
    <property type="match status" value="1"/>
</dbReference>
<keyword evidence="9" id="KW-1185">Reference proteome</keyword>
<accession>A0A4E0QMU1</accession>
<evidence type="ECO:0000256" key="1">
    <source>
        <dbReference type="ARBA" id="ARBA00004196"/>
    </source>
</evidence>
<evidence type="ECO:0000256" key="4">
    <source>
        <dbReference type="ARBA" id="ARBA00022525"/>
    </source>
</evidence>
<dbReference type="InterPro" id="IPR003368">
    <property type="entry name" value="POMP_repeat"/>
</dbReference>
<gene>
    <name evidence="8" type="ORF">PN36_31775</name>
</gene>
<dbReference type="InterPro" id="IPR011050">
    <property type="entry name" value="Pectin_lyase_fold/virulence"/>
</dbReference>
<evidence type="ECO:0000256" key="2">
    <source>
        <dbReference type="ARBA" id="ARBA00004442"/>
    </source>
</evidence>
<dbReference type="PANTHER" id="PTHR11319">
    <property type="entry name" value="G PROTEIN-COUPLED RECEPTOR-RELATED"/>
    <property type="match status" value="1"/>
</dbReference>
<keyword evidence="4" id="KW-0964">Secreted</keyword>
<dbReference type="Proteomes" id="UP000030428">
    <property type="component" value="Unassembled WGS sequence"/>
</dbReference>
<dbReference type="GO" id="GO:0005509">
    <property type="term" value="F:calcium ion binding"/>
    <property type="evidence" value="ECO:0007669"/>
    <property type="project" value="InterPro"/>
</dbReference>
<dbReference type="InterPro" id="IPR059226">
    <property type="entry name" value="Choice_anch_Q_dom"/>
</dbReference>
<proteinExistence type="predicted"/>
<dbReference type="AlphaFoldDB" id="A0A4E0QMU1"/>
<sequence length="536" mass="55695">MPDTIEIIGEIVHSKLIFASEPVEVTFGETPLPDGVIGRTYRFAIEPETGTPPFSLSSGTLPDGLTLGGETGLIQGEPSVRGVAQLTVQVVDAGGNVGDFEGVIKVFGVLNFGEHGTFKGCNGLQMAFNSAQDLDEIRIEKGTYECNGLEIPSSKKFEHGIKVSGGWDSGFVSQSDDAAVTVLDGGAKMIDGVENWEQCEEAGGVWKQLCFQEEPPSNGILSVSADGSVAIEGLFFQNGYSSQGGAISGNEKVGIVNCVFTNNSGGAVSWVGNIINSTFTNNSAFGLGGAVYDSGNISYSTFTNNSIIGYGGAVYGAGNITNSTFTNNSSSNNGGAVNGAGNIINSTFTNNSASDNGGAAYFSGSIVNSTFTNNNADENGGAVYLYDSSTITNSTFTKNSAQNGGAISGEYRDKSSIVNSTIVNNNGGGFYGAGTILNTIFAQNKIGEEANDITPYGDLHVDYTLVNNISGAVDLGTHFIMGEPRFVDAENGDFHLRSDSPAIDVGDDSVVEVEVDLDGNPRIVGGAIDLGAFERQ</sequence>
<reference evidence="8 9" key="1">
    <citation type="journal article" date="2016" name="Front. Microbiol.">
        <title>Single-Cell (Meta-)Genomics of a Dimorphic Candidatus Thiomargarita nelsonii Reveals Genomic Plasticity.</title>
        <authorList>
            <person name="Flood B.E."/>
            <person name="Fliss P."/>
            <person name="Jones D.S."/>
            <person name="Dick G.J."/>
            <person name="Jain S."/>
            <person name="Kaster A.K."/>
            <person name="Winkel M."/>
            <person name="Mussmann M."/>
            <person name="Bailey J."/>
        </authorList>
    </citation>
    <scope>NUCLEOTIDE SEQUENCE [LARGE SCALE GENOMIC DNA]</scope>
    <source>
        <strain evidence="8">Hydrate Ridge</strain>
    </source>
</reference>
<organism evidence="8 9">
    <name type="scientific">Candidatus Thiomargarita nelsonii</name>
    <dbReference type="NCBI Taxonomy" id="1003181"/>
    <lineage>
        <taxon>Bacteria</taxon>
        <taxon>Pseudomonadati</taxon>
        <taxon>Pseudomonadota</taxon>
        <taxon>Gammaproteobacteria</taxon>
        <taxon>Thiotrichales</taxon>
        <taxon>Thiotrichaceae</taxon>
        <taxon>Thiomargarita</taxon>
    </lineage>
</organism>
<dbReference type="InterPro" id="IPR015919">
    <property type="entry name" value="Cadherin-like_sf"/>
</dbReference>
<dbReference type="SUPFAM" id="SSF49313">
    <property type="entry name" value="Cadherin-like"/>
    <property type="match status" value="1"/>
</dbReference>
<keyword evidence="7" id="KW-0998">Cell outer membrane</keyword>
<dbReference type="Pfam" id="PF02415">
    <property type="entry name" value="Chlam_PMP"/>
    <property type="match status" value="4"/>
</dbReference>
<dbReference type="Gene3D" id="2.160.20.10">
    <property type="entry name" value="Single-stranded right-handed beta-helix, Pectin lyase-like"/>
    <property type="match status" value="1"/>
</dbReference>
<dbReference type="InterPro" id="IPR012334">
    <property type="entry name" value="Pectin_lyas_fold"/>
</dbReference>
<keyword evidence="6" id="KW-0472">Membrane</keyword>
<dbReference type="Gene3D" id="2.60.40.10">
    <property type="entry name" value="Immunoglobulins"/>
    <property type="match status" value="1"/>
</dbReference>
<evidence type="ECO:0000313" key="9">
    <source>
        <dbReference type="Proteomes" id="UP000030428"/>
    </source>
</evidence>
<dbReference type="InterPro" id="IPR013783">
    <property type="entry name" value="Ig-like_fold"/>
</dbReference>
<protein>
    <submittedName>
        <fullName evidence="8">Uncharacterized protein</fullName>
    </submittedName>
</protein>
<dbReference type="GO" id="GO:0016020">
    <property type="term" value="C:membrane"/>
    <property type="evidence" value="ECO:0007669"/>
    <property type="project" value="InterPro"/>
</dbReference>
<comment type="subcellular location">
    <subcellularLocation>
        <location evidence="1">Cell envelope</location>
    </subcellularLocation>
    <subcellularLocation>
        <location evidence="2">Cell outer membrane</location>
    </subcellularLocation>
    <subcellularLocation>
        <location evidence="3">Secreted</location>
    </subcellularLocation>
</comment>
<evidence type="ECO:0000256" key="6">
    <source>
        <dbReference type="ARBA" id="ARBA00023136"/>
    </source>
</evidence>
<comment type="caution">
    <text evidence="8">The sequence shown here is derived from an EMBL/GenBank/DDBJ whole genome shotgun (WGS) entry which is preliminary data.</text>
</comment>
<dbReference type="NCBIfam" id="NF041518">
    <property type="entry name" value="choice_anch_Q"/>
    <property type="match status" value="1"/>
</dbReference>
<evidence type="ECO:0000256" key="7">
    <source>
        <dbReference type="ARBA" id="ARBA00023237"/>
    </source>
</evidence>
<keyword evidence="5" id="KW-0732">Signal</keyword>
<evidence type="ECO:0000313" key="8">
    <source>
        <dbReference type="EMBL" id="TGN99920.1"/>
    </source>
</evidence>
<name>A0A4E0QMU1_9GAMM</name>